<evidence type="ECO:0000259" key="3">
    <source>
        <dbReference type="Pfam" id="PF12816"/>
    </source>
</evidence>
<dbReference type="EMBL" id="JBCLYO010000019">
    <property type="protein sequence ID" value="KAL0081040.1"/>
    <property type="molecule type" value="Genomic_DNA"/>
</dbReference>
<feature type="compositionally biased region" description="Polar residues" evidence="2">
    <location>
        <begin position="1102"/>
        <end position="1119"/>
    </location>
</feature>
<dbReference type="Pfam" id="PF25066">
    <property type="entry name" value="TPR_VPS8_2"/>
    <property type="match status" value="1"/>
</dbReference>
<evidence type="ECO:0000256" key="2">
    <source>
        <dbReference type="SAM" id="MobiDB-lite"/>
    </source>
</evidence>
<feature type="domain" description="VPS8-like TPR-like repeats" evidence="4">
    <location>
        <begin position="1721"/>
        <end position="1859"/>
    </location>
</feature>
<protein>
    <submittedName>
        <fullName evidence="5">Golgi CORVET complex core vacuolar protein 8-domain-containing protein</fullName>
    </submittedName>
</protein>
<dbReference type="Pfam" id="PF23410">
    <property type="entry name" value="Beta-prop_VPS8"/>
    <property type="match status" value="1"/>
</dbReference>
<feature type="region of interest" description="Disordered" evidence="2">
    <location>
        <begin position="255"/>
        <end position="346"/>
    </location>
</feature>
<dbReference type="InterPro" id="IPR036322">
    <property type="entry name" value="WD40_repeat_dom_sf"/>
</dbReference>
<name>A0ABR3AVG2_PHYBL</name>
<evidence type="ECO:0000313" key="6">
    <source>
        <dbReference type="Proteomes" id="UP001448207"/>
    </source>
</evidence>
<evidence type="ECO:0000259" key="4">
    <source>
        <dbReference type="Pfam" id="PF25066"/>
    </source>
</evidence>
<feature type="compositionally biased region" description="Low complexity" evidence="2">
    <location>
        <begin position="268"/>
        <end position="295"/>
    </location>
</feature>
<feature type="compositionally biased region" description="Low complexity" evidence="2">
    <location>
        <begin position="1296"/>
        <end position="1310"/>
    </location>
</feature>
<reference evidence="5 6" key="1">
    <citation type="submission" date="2024-04" db="EMBL/GenBank/DDBJ databases">
        <title>Symmetric and asymmetric DNA N6-adenine methylation regulates different biological responses in Mucorales.</title>
        <authorList>
            <consortium name="Lawrence Berkeley National Laboratory"/>
            <person name="Lax C."/>
            <person name="Mondo S.J."/>
            <person name="Osorio-Concepcion M."/>
            <person name="Muszewska A."/>
            <person name="Corrochano-Luque M."/>
            <person name="Gutierrez G."/>
            <person name="Riley R."/>
            <person name="Lipzen A."/>
            <person name="Guo J."/>
            <person name="Hundley H."/>
            <person name="Amirebrahimi M."/>
            <person name="Ng V."/>
            <person name="Lorenzo-Gutierrez D."/>
            <person name="Binder U."/>
            <person name="Yang J."/>
            <person name="Song Y."/>
            <person name="Canovas D."/>
            <person name="Navarro E."/>
            <person name="Freitag M."/>
            <person name="Gabaldon T."/>
            <person name="Grigoriev I.V."/>
            <person name="Corrochano L.M."/>
            <person name="Nicolas F.E."/>
            <person name="Garre V."/>
        </authorList>
    </citation>
    <scope>NUCLEOTIDE SEQUENCE [LARGE SCALE GENOMIC DNA]</scope>
    <source>
        <strain evidence="5 6">L51</strain>
    </source>
</reference>
<feature type="compositionally biased region" description="Polar residues" evidence="2">
    <location>
        <begin position="1922"/>
        <end position="1931"/>
    </location>
</feature>
<dbReference type="InterPro" id="IPR015943">
    <property type="entry name" value="WD40/YVTN_repeat-like_dom_sf"/>
</dbReference>
<dbReference type="InterPro" id="IPR045111">
    <property type="entry name" value="Vps41/Vps8"/>
</dbReference>
<gene>
    <name evidence="5" type="ORF">J3Q64DRAFT_1810598</name>
</gene>
<dbReference type="SUPFAM" id="SSF50978">
    <property type="entry name" value="WD40 repeat-like"/>
    <property type="match status" value="1"/>
</dbReference>
<organism evidence="5 6">
    <name type="scientific">Phycomyces blakesleeanus</name>
    <dbReference type="NCBI Taxonomy" id="4837"/>
    <lineage>
        <taxon>Eukaryota</taxon>
        <taxon>Fungi</taxon>
        <taxon>Fungi incertae sedis</taxon>
        <taxon>Mucoromycota</taxon>
        <taxon>Mucoromycotina</taxon>
        <taxon>Mucoromycetes</taxon>
        <taxon>Mucorales</taxon>
        <taxon>Phycomycetaceae</taxon>
        <taxon>Phycomyces</taxon>
    </lineage>
</organism>
<feature type="compositionally biased region" description="Polar residues" evidence="2">
    <location>
        <begin position="1282"/>
        <end position="1294"/>
    </location>
</feature>
<evidence type="ECO:0000313" key="5">
    <source>
        <dbReference type="EMBL" id="KAL0081040.1"/>
    </source>
</evidence>
<feature type="region of interest" description="Disordered" evidence="2">
    <location>
        <begin position="1702"/>
        <end position="1728"/>
    </location>
</feature>
<accession>A0ABR3AVG2</accession>
<feature type="region of interest" description="Disordered" evidence="2">
    <location>
        <begin position="1922"/>
        <end position="1944"/>
    </location>
</feature>
<feature type="compositionally biased region" description="Acidic residues" evidence="2">
    <location>
        <begin position="1709"/>
        <end position="1728"/>
    </location>
</feature>
<comment type="caution">
    <text evidence="5">The sequence shown here is derived from an EMBL/GenBank/DDBJ whole genome shotgun (WGS) entry which is preliminary data.</text>
</comment>
<dbReference type="Proteomes" id="UP001448207">
    <property type="component" value="Unassembled WGS sequence"/>
</dbReference>
<proteinExistence type="inferred from homology"/>
<feature type="compositionally biased region" description="Low complexity" evidence="2">
    <location>
        <begin position="326"/>
        <end position="339"/>
    </location>
</feature>
<dbReference type="PANTHER" id="PTHR12616">
    <property type="entry name" value="VACUOLAR PROTEIN SORTING VPS41"/>
    <property type="match status" value="1"/>
</dbReference>
<feature type="domain" description="Vacuolar protein sorting-associated protein 8 central" evidence="3">
    <location>
        <begin position="1001"/>
        <end position="1226"/>
    </location>
</feature>
<feature type="region of interest" description="Disordered" evidence="2">
    <location>
        <begin position="1268"/>
        <end position="1313"/>
    </location>
</feature>
<feature type="region of interest" description="Disordered" evidence="2">
    <location>
        <begin position="82"/>
        <end position="105"/>
    </location>
</feature>
<feature type="compositionally biased region" description="Polar residues" evidence="2">
    <location>
        <begin position="301"/>
        <end position="321"/>
    </location>
</feature>
<feature type="compositionally biased region" description="Basic and acidic residues" evidence="2">
    <location>
        <begin position="1932"/>
        <end position="1944"/>
    </location>
</feature>
<evidence type="ECO:0000256" key="1">
    <source>
        <dbReference type="ARBA" id="ARBA00009422"/>
    </source>
</evidence>
<keyword evidence="6" id="KW-1185">Reference proteome</keyword>
<feature type="region of interest" description="Disordered" evidence="2">
    <location>
        <begin position="1102"/>
        <end position="1132"/>
    </location>
</feature>
<comment type="similarity">
    <text evidence="1">Belongs to the VPS8 family.</text>
</comment>
<dbReference type="InterPro" id="IPR059070">
    <property type="entry name" value="TPR_VPS8_2"/>
</dbReference>
<dbReference type="PANTHER" id="PTHR12616:SF8">
    <property type="entry name" value="VACUOLAR PROTEIN SORTING-ASSOCIATED PROTEIN 8 HOMOLOG"/>
    <property type="match status" value="1"/>
</dbReference>
<sequence>MERSSSTSTVKFRNNYDALLKEVLEESSEDEEELLNQMDIDLTAATAELPDELRAALEDRSLADKYLANLKTFMSHRRTHSYSSMTSSKGDFSSPSTPMQTSFTQPMSPKPFFRAQQDPLSKLLDDVPYQTRLINGVESLTVLEQKFYASRIPELDLPSVSDTVIRARLDSLYKIQDDLFIHLHGGPLAKNGRHSQNIGEKKKQKVTQLLDDIAKEIGLYEEFVKKANYLSLENILNESDSSGDEYQDSEIFETDGSGIHFDSSSDISRTSPNTPASPSTYSSAPVGSFSSVSASLPATPRRTSASPYFSLSENRTTSSPNFRRIGSSTGESSTSHQSSDAGTQSDHSLSLSVLMNGTDSPQNESKDSVEPWEAFKWTPLLKISEQLYSDSVRKNSGLLTVLAVSGVIAIGTTRSLVFVYDYSQNLKCVLGDSARAVEVGSVTSLAISADHTTIACGYSQGYIIVWNIKKPAYPVRTIDPLPASQLAGALASNAVGPQQTPLRKEGHIKGAAILHIGFISIKKSEIVSADDQGMAFYHLLYKVVMVNAVDTTRILGRYQNISFSSDPAYSSAASSRQYGSPSDDIPVIPKPKKPSTVFGMQPLPLGHIPHPAESFGLVALLTPYKMIIVGLKPTPQTQFKFLKPKYLHSTGLVVNKDGLKSLEAEREESINSKEHADSLSGCLAWLPVTKTGMHDEGEPQDKKSKDSLPSTDPMLAFSWGYHLFIIRVGVEAADSKQQNGNRANRNPIGNKPKKGNKLEFIKLGEWECGDPIVGLQWINRQILVLFTPNEEMILFDPKNMRETERANIRNKQLVYHDWFNNPLKEVASETIVQIQKPALGTNNTIVTHKTIEMAYYHSLKGYKGKMFLLGLRQIFVGTLLSWADRILALVKAGDFLEGIELATLFYNGQRIQTVVGLPEDEQARKKLVGEKLMELLVASLNYAFSSKRTYEGMTDDIAGGNSILFHDLADGCMKACLSMGKLDFLFDTVYERFAASGVRGVFLEVLAPYIVDDKMPDIPPSIMKDLVEHYSEKKLLGQLEQVIWHVNPQCLSIDQIVSMCHREGLYEAMMYVWNKSMNDYVSPVVEMLKVIRRVLRTESQSATIEQANPAQRSRVSSGESRVWPRPSPENNLRQNTEKLFEYLKSVLRGRSFPDDLQMIGSRATEAKSAVYSFVFSGRCVVWPRIGGKLVLTTTEDEEMSEPTYPYLRLLLRFNTKKFLEALEVVFEDPWLNGGEDILTSTFEDELPGKVISRQIIVSTLLDVMGGGLSGSGLPPPPPRPKQSISTSTVQSFSVKGSDSTTHGSGHTSDSPANYDYASSDNLVQLYMFIANNLHKYTTFILLPPKTLNKILVRLAEEPSTDTREERQLAVQNLLNIYTPVNEEHMSTLYEEAGFWKVLTNVYRRDKKYGKLVEAYLKDDERRNMVFECVQGLLGNRSNLNIKQKNEVKSVIMIRISQFVEIDGQKTAFIIEKFFNNEHAKAIRLLEEDQELEEEEHHATADKRLFLYLRGLLEPEDDKKHIPKVATSDSHTRDSGMVYQHRTPNVDSAIQERYIELMCRFDPSGVYDYFSTKLGDNVNLDNLLKSCEEYNIIDAVVWIMEKKGDTKGALDTMLEVAKEKNTTILQIIKDHAPEDGKASEGIPANPRLWTFEDQSTISSCLIGLNGVLRVGTLLCENSSRMSLSTYTTEVAASNDDRDSISVVSSKLDNDEPDQNSIDDPEEEPDRPQLENDEVELLWFRLLDAYVEASIEIYGALDSIKKSSSATIPQGLHNHIVSSFKSFVQSILASLLLSTSPQVSLPRLLLRLIRSQTRGETTFADFRDILLSMLDTYKYEGKLLKMTNQLFDRDLYEGVQEMVRKKGRGWRPRRAVCEICGAAILDLSLLQRPLAWGFEGEIKCGHAYHRQCIELQLGTDHHVCTECHNGTSKGKSQPKNDKAKGKERAT</sequence>
<dbReference type="InterPro" id="IPR025941">
    <property type="entry name" value="Vps8_central_dom"/>
</dbReference>
<dbReference type="Gene3D" id="2.130.10.10">
    <property type="entry name" value="YVTN repeat-like/Quinoprotein amine dehydrogenase"/>
    <property type="match status" value="1"/>
</dbReference>
<dbReference type="Pfam" id="PF12816">
    <property type="entry name" value="TPR_Vps8"/>
    <property type="match status" value="1"/>
</dbReference>